<comment type="catalytic activity">
    <reaction evidence="5">
        <text>[phosphate](n) + ATP = [phosphate](n+1) + ADP</text>
        <dbReference type="Rhea" id="RHEA:19573"/>
        <dbReference type="Rhea" id="RHEA-COMP:9859"/>
        <dbReference type="Rhea" id="RHEA-COMP:14280"/>
        <dbReference type="ChEBI" id="CHEBI:16838"/>
        <dbReference type="ChEBI" id="CHEBI:30616"/>
        <dbReference type="ChEBI" id="CHEBI:456216"/>
    </reaction>
    <physiologicalReaction direction="right-to-left" evidence="5">
        <dbReference type="Rhea" id="RHEA:19575"/>
    </physiologicalReaction>
</comment>
<dbReference type="AlphaFoldDB" id="A0A7W6D0Z4"/>
<feature type="domain" description="Polyphosphate kinase-2-related" evidence="8">
    <location>
        <begin position="78"/>
        <end position="300"/>
    </location>
</feature>
<comment type="similarity">
    <text evidence="1 6">Belongs to the polyphosphate kinase 2 (PPK2) family. Class I subfamily.</text>
</comment>
<dbReference type="GO" id="GO:0008976">
    <property type="term" value="F:polyphosphate kinase activity"/>
    <property type="evidence" value="ECO:0007669"/>
    <property type="project" value="UniProtKB-UniRule"/>
</dbReference>
<dbReference type="InterPro" id="IPR022486">
    <property type="entry name" value="PPK2_PA0141"/>
</dbReference>
<evidence type="ECO:0000256" key="7">
    <source>
        <dbReference type="SAM" id="MobiDB-lite"/>
    </source>
</evidence>
<dbReference type="Pfam" id="PF03976">
    <property type="entry name" value="PPK2"/>
    <property type="match status" value="1"/>
</dbReference>
<evidence type="ECO:0000313" key="10">
    <source>
        <dbReference type="Proteomes" id="UP000528964"/>
    </source>
</evidence>
<comment type="function">
    <text evidence="6">Uses inorganic polyphosphate (polyP) as a donor to convert GDP to GTP or ADP to ATP.</text>
</comment>
<dbReference type="InterPro" id="IPR027417">
    <property type="entry name" value="P-loop_NTPase"/>
</dbReference>
<dbReference type="InterPro" id="IPR022488">
    <property type="entry name" value="PPK2-related"/>
</dbReference>
<organism evidence="9 10">
    <name type="scientific">Hansschlegelia beijingensis</name>
    <dbReference type="NCBI Taxonomy" id="1133344"/>
    <lineage>
        <taxon>Bacteria</taxon>
        <taxon>Pseudomonadati</taxon>
        <taxon>Pseudomonadota</taxon>
        <taxon>Alphaproteobacteria</taxon>
        <taxon>Hyphomicrobiales</taxon>
        <taxon>Methylopilaceae</taxon>
        <taxon>Hansschlegelia</taxon>
    </lineage>
</organism>
<gene>
    <name evidence="9" type="ORF">GGR24_003442</name>
</gene>
<keyword evidence="2 6" id="KW-0808">Transferase</keyword>
<dbReference type="EMBL" id="JACIDR010000008">
    <property type="protein sequence ID" value="MBB3974753.1"/>
    <property type="molecule type" value="Genomic_DNA"/>
</dbReference>
<feature type="region of interest" description="Disordered" evidence="7">
    <location>
        <begin position="1"/>
        <end position="39"/>
    </location>
</feature>
<keyword evidence="3 6" id="KW-0418">Kinase</keyword>
<dbReference type="PANTHER" id="PTHR34383:SF1">
    <property type="entry name" value="ADP-POLYPHOSPHATE PHOSPHOTRANSFERASE"/>
    <property type="match status" value="1"/>
</dbReference>
<keyword evidence="10" id="KW-1185">Reference proteome</keyword>
<dbReference type="Proteomes" id="UP000528964">
    <property type="component" value="Unassembled WGS sequence"/>
</dbReference>
<dbReference type="Gene3D" id="3.40.50.300">
    <property type="entry name" value="P-loop containing nucleotide triphosphate hydrolases"/>
    <property type="match status" value="1"/>
</dbReference>
<dbReference type="EC" id="2.7.4.-" evidence="6"/>
<evidence type="ECO:0000313" key="9">
    <source>
        <dbReference type="EMBL" id="MBB3974753.1"/>
    </source>
</evidence>
<protein>
    <recommendedName>
        <fullName evidence="6">ADP/GDP-polyphosphate phosphotransferase</fullName>
        <ecNumber evidence="6">2.7.4.-</ecNumber>
    </recommendedName>
    <alternativeName>
        <fullName evidence="6">Polyphosphate kinase PPK2</fullName>
    </alternativeName>
</protein>
<dbReference type="SUPFAM" id="SSF52540">
    <property type="entry name" value="P-loop containing nucleoside triphosphate hydrolases"/>
    <property type="match status" value="1"/>
</dbReference>
<evidence type="ECO:0000256" key="2">
    <source>
        <dbReference type="ARBA" id="ARBA00022679"/>
    </source>
</evidence>
<dbReference type="GO" id="GO:0006754">
    <property type="term" value="P:ATP biosynthetic process"/>
    <property type="evidence" value="ECO:0007669"/>
    <property type="project" value="UniProtKB-KW"/>
</dbReference>
<evidence type="ECO:0000256" key="4">
    <source>
        <dbReference type="ARBA" id="ARBA00023310"/>
    </source>
</evidence>
<proteinExistence type="inferred from homology"/>
<evidence type="ECO:0000256" key="5">
    <source>
        <dbReference type="ARBA" id="ARBA00024500"/>
    </source>
</evidence>
<comment type="caution">
    <text evidence="9">The sequence shown here is derived from an EMBL/GenBank/DDBJ whole genome shotgun (WGS) entry which is preliminary data.</text>
</comment>
<feature type="compositionally biased region" description="Low complexity" evidence="7">
    <location>
        <begin position="25"/>
        <end position="34"/>
    </location>
</feature>
<dbReference type="NCBIfam" id="TIGR03707">
    <property type="entry name" value="PPK2_P_aer"/>
    <property type="match status" value="1"/>
</dbReference>
<evidence type="ECO:0000256" key="1">
    <source>
        <dbReference type="ARBA" id="ARBA00009924"/>
    </source>
</evidence>
<dbReference type="PANTHER" id="PTHR34383">
    <property type="entry name" value="POLYPHOSPHATE:AMP PHOSPHOTRANSFERASE-RELATED"/>
    <property type="match status" value="1"/>
</dbReference>
<evidence type="ECO:0000259" key="8">
    <source>
        <dbReference type="Pfam" id="PF03976"/>
    </source>
</evidence>
<reference evidence="9 10" key="1">
    <citation type="submission" date="2020-08" db="EMBL/GenBank/DDBJ databases">
        <title>Genomic Encyclopedia of Type Strains, Phase IV (KMG-IV): sequencing the most valuable type-strain genomes for metagenomic binning, comparative biology and taxonomic classification.</title>
        <authorList>
            <person name="Goeker M."/>
        </authorList>
    </citation>
    <scope>NUCLEOTIDE SEQUENCE [LARGE SCALE GENOMIC DNA]</scope>
    <source>
        <strain evidence="9 10">DSM 25481</strain>
    </source>
</reference>
<keyword evidence="4" id="KW-0066">ATP synthesis</keyword>
<dbReference type="RefSeq" id="WP_183396613.1">
    <property type="nucleotide sequence ID" value="NZ_JACIDR010000008.1"/>
</dbReference>
<sequence>MAEKHESAKARRKEAASGKTEREAAAAASTVELAPPGTEEAPLVTIGGVEVDLDDDRLPIAIEEAAFRSGGYPYEHKLDDKLYERALHQLQIELLKLQAWARRAGERIVIVFEGRDAAGKGGVIDRFTQHLNPRNVRVVALDKPSSTEAGQWYFQRYLGHMPTAGEIVLFDRSWYNRAGVEVVMGFATPAQTAHFLNEAPQIERLLVEDGVRLFKFWLTVGREMQVKRLHARRHDPLKRWKLSPIDYAGLNLWEAYTTAADRMLRATHTELAPWTVVKANDKARMRLACLRAVLLAVPYEGRDLAAIGGNDERIIMSAPAFLAEGGEPEG</sequence>
<accession>A0A7W6D0Z4</accession>
<evidence type="ECO:0000256" key="6">
    <source>
        <dbReference type="RuleBase" id="RU369062"/>
    </source>
</evidence>
<comment type="subunit">
    <text evidence="6">Homotetramer.</text>
</comment>
<feature type="compositionally biased region" description="Basic and acidic residues" evidence="7">
    <location>
        <begin position="1"/>
        <end position="24"/>
    </location>
</feature>
<name>A0A7W6D0Z4_9HYPH</name>
<evidence type="ECO:0000256" key="3">
    <source>
        <dbReference type="ARBA" id="ARBA00022777"/>
    </source>
</evidence>